<keyword evidence="3" id="KW-1185">Reference proteome</keyword>
<feature type="compositionally biased region" description="Low complexity" evidence="1">
    <location>
        <begin position="356"/>
        <end position="366"/>
    </location>
</feature>
<feature type="compositionally biased region" description="Low complexity" evidence="1">
    <location>
        <begin position="289"/>
        <end position="300"/>
    </location>
</feature>
<proteinExistence type="predicted"/>
<feature type="region of interest" description="Disordered" evidence="1">
    <location>
        <begin position="193"/>
        <end position="454"/>
    </location>
</feature>
<accession>A0ABP1FV38</accession>
<protein>
    <submittedName>
        <fullName evidence="2">G5808 protein</fullName>
    </submittedName>
</protein>
<name>A0ABP1FV38_9CHLO</name>
<dbReference type="Proteomes" id="UP001497392">
    <property type="component" value="Unassembled WGS sequence"/>
</dbReference>
<dbReference type="InterPro" id="IPR038859">
    <property type="entry name" value="RHL1"/>
</dbReference>
<evidence type="ECO:0000256" key="1">
    <source>
        <dbReference type="SAM" id="MobiDB-lite"/>
    </source>
</evidence>
<gene>
    <name evidence="2" type="primary">g5808</name>
    <name evidence="2" type="ORF">VP750_LOCUS4975</name>
</gene>
<organism evidence="2 3">
    <name type="scientific">Coccomyxa viridis</name>
    <dbReference type="NCBI Taxonomy" id="1274662"/>
    <lineage>
        <taxon>Eukaryota</taxon>
        <taxon>Viridiplantae</taxon>
        <taxon>Chlorophyta</taxon>
        <taxon>core chlorophytes</taxon>
        <taxon>Trebouxiophyceae</taxon>
        <taxon>Trebouxiophyceae incertae sedis</taxon>
        <taxon>Coccomyxaceae</taxon>
        <taxon>Coccomyxa</taxon>
    </lineage>
</organism>
<feature type="region of interest" description="Disordered" evidence="1">
    <location>
        <begin position="1"/>
        <end position="23"/>
    </location>
</feature>
<comment type="caution">
    <text evidence="2">The sequence shown here is derived from an EMBL/GenBank/DDBJ whole genome shotgun (WGS) entry which is preliminary data.</text>
</comment>
<reference evidence="2 3" key="1">
    <citation type="submission" date="2024-06" db="EMBL/GenBank/DDBJ databases">
        <authorList>
            <person name="Kraege A."/>
            <person name="Thomma B."/>
        </authorList>
    </citation>
    <scope>NUCLEOTIDE SEQUENCE [LARGE SCALE GENOMIC DNA]</scope>
</reference>
<evidence type="ECO:0000313" key="2">
    <source>
        <dbReference type="EMBL" id="CAL5223316.1"/>
    </source>
</evidence>
<feature type="compositionally biased region" description="Acidic residues" evidence="1">
    <location>
        <begin position="219"/>
        <end position="233"/>
    </location>
</feature>
<dbReference type="EMBL" id="CAXHTA020000008">
    <property type="protein sequence ID" value="CAL5223316.1"/>
    <property type="molecule type" value="Genomic_DNA"/>
</dbReference>
<feature type="compositionally biased region" description="Acidic residues" evidence="1">
    <location>
        <begin position="395"/>
        <end position="405"/>
    </location>
</feature>
<feature type="compositionally biased region" description="Acidic residues" evidence="1">
    <location>
        <begin position="256"/>
        <end position="277"/>
    </location>
</feature>
<feature type="compositionally biased region" description="Acidic residues" evidence="1">
    <location>
        <begin position="435"/>
        <end position="454"/>
    </location>
</feature>
<dbReference type="PANTHER" id="PTHR35698:SF2">
    <property type="entry name" value="DNA-BINDING PROTEIN RHL1"/>
    <property type="match status" value="1"/>
</dbReference>
<evidence type="ECO:0000313" key="3">
    <source>
        <dbReference type="Proteomes" id="UP001497392"/>
    </source>
</evidence>
<sequence length="454" mass="49243">MPPKQAAKAQEDPPNAENKAAVHESKRLQGLAYKGILSETRRICAEETTPSRVLLKADGKDITKKSSLRKGRYLLNINAQLAAAAEGRMGALSQLDTRNPVLYIDFPEGRLKFLGTLMFPSNKYMVLKFGTRDILCEDVLDSMVVFSEAYWIGTKAENPEEHKLPMPLSLIEAGKKAQEAAETDAVPGTQVTANGTQANAMDQPVRVPGSQRKRRAAADQDESSSGEDGEEEGASPAVGRRMSQRSAVKRVKYDVDLSDEDADGDDKDADEDEDSGEEFQKLRRQPQNSAAAKKAPPLASQRNSASPQEAEPLDSGAGTATTAKRRLSMTAAGNGHLESVAEEEEKKTADEPGMTQKSSQKGSQKAQKQEDEATPQKQKAGQPAKRQKLARIVSDDDEDEGDDVIDLSSPAAASLSQRPRKTASTKAPVVRAALSEEESEEAIEEEEDDEDFTM</sequence>
<dbReference type="PANTHER" id="PTHR35698">
    <property type="entry name" value="DNA-BINDING PROTEIN RHL1"/>
    <property type="match status" value="1"/>
</dbReference>